<proteinExistence type="inferred from homology"/>
<evidence type="ECO:0000256" key="4">
    <source>
        <dbReference type="ARBA" id="ARBA00022833"/>
    </source>
</evidence>
<protein>
    <recommendedName>
        <fullName evidence="8">LITAF domain-containing protein</fullName>
    </recommendedName>
</protein>
<keyword evidence="10" id="KW-1185">Reference proteome</keyword>
<gene>
    <name evidence="9" type="ORF">HK100_005029</name>
</gene>
<feature type="compositionally biased region" description="Polar residues" evidence="6">
    <location>
        <begin position="67"/>
        <end position="77"/>
    </location>
</feature>
<evidence type="ECO:0000256" key="6">
    <source>
        <dbReference type="SAM" id="MobiDB-lite"/>
    </source>
</evidence>
<evidence type="ECO:0000256" key="1">
    <source>
        <dbReference type="ARBA" id="ARBA00004170"/>
    </source>
</evidence>
<evidence type="ECO:0000256" key="5">
    <source>
        <dbReference type="ARBA" id="ARBA00023136"/>
    </source>
</evidence>
<dbReference type="PROSITE" id="PS51837">
    <property type="entry name" value="LITAF"/>
    <property type="match status" value="1"/>
</dbReference>
<keyword evidence="4" id="KW-0862">Zinc</keyword>
<feature type="region of interest" description="Disordered" evidence="6">
    <location>
        <begin position="57"/>
        <end position="77"/>
    </location>
</feature>
<feature type="region of interest" description="Disordered" evidence="6">
    <location>
        <begin position="1"/>
        <end position="22"/>
    </location>
</feature>
<comment type="similarity">
    <text evidence="2">Belongs to the CDIP1/LITAF family.</text>
</comment>
<evidence type="ECO:0000256" key="3">
    <source>
        <dbReference type="ARBA" id="ARBA00022723"/>
    </source>
</evidence>
<dbReference type="EMBL" id="JADGJH010002396">
    <property type="protein sequence ID" value="KAJ3098729.1"/>
    <property type="molecule type" value="Genomic_DNA"/>
</dbReference>
<dbReference type="InterPro" id="IPR006629">
    <property type="entry name" value="LITAF"/>
</dbReference>
<dbReference type="GO" id="GO:0016020">
    <property type="term" value="C:membrane"/>
    <property type="evidence" value="ECO:0007669"/>
    <property type="project" value="UniProtKB-SubCell"/>
</dbReference>
<keyword evidence="5 7" id="KW-0472">Membrane</keyword>
<evidence type="ECO:0000313" key="10">
    <source>
        <dbReference type="Proteomes" id="UP001211907"/>
    </source>
</evidence>
<feature type="compositionally biased region" description="Basic and acidic residues" evidence="6">
    <location>
        <begin position="1"/>
        <end position="14"/>
    </location>
</feature>
<organism evidence="9 10">
    <name type="scientific">Physocladia obscura</name>
    <dbReference type="NCBI Taxonomy" id="109957"/>
    <lineage>
        <taxon>Eukaryota</taxon>
        <taxon>Fungi</taxon>
        <taxon>Fungi incertae sedis</taxon>
        <taxon>Chytridiomycota</taxon>
        <taxon>Chytridiomycota incertae sedis</taxon>
        <taxon>Chytridiomycetes</taxon>
        <taxon>Chytridiales</taxon>
        <taxon>Chytriomycetaceae</taxon>
        <taxon>Physocladia</taxon>
    </lineage>
</organism>
<feature type="transmembrane region" description="Helical" evidence="7">
    <location>
        <begin position="187"/>
        <end position="209"/>
    </location>
</feature>
<dbReference type="Proteomes" id="UP001211907">
    <property type="component" value="Unassembled WGS sequence"/>
</dbReference>
<evidence type="ECO:0000256" key="7">
    <source>
        <dbReference type="SAM" id="Phobius"/>
    </source>
</evidence>
<keyword evidence="7" id="KW-1133">Transmembrane helix</keyword>
<reference evidence="9" key="1">
    <citation type="submission" date="2020-05" db="EMBL/GenBank/DDBJ databases">
        <title>Phylogenomic resolution of chytrid fungi.</title>
        <authorList>
            <person name="Stajich J.E."/>
            <person name="Amses K."/>
            <person name="Simmons R."/>
            <person name="Seto K."/>
            <person name="Myers J."/>
            <person name="Bonds A."/>
            <person name="Quandt C.A."/>
            <person name="Barry K."/>
            <person name="Liu P."/>
            <person name="Grigoriev I."/>
            <person name="Longcore J.E."/>
            <person name="James T.Y."/>
        </authorList>
    </citation>
    <scope>NUCLEOTIDE SEQUENCE</scope>
    <source>
        <strain evidence="9">JEL0513</strain>
    </source>
</reference>
<dbReference type="PANTHER" id="PTHR23292:SF6">
    <property type="entry name" value="FI16602P1-RELATED"/>
    <property type="match status" value="1"/>
</dbReference>
<feature type="domain" description="LITAF" evidence="8">
    <location>
        <begin position="147"/>
        <end position="225"/>
    </location>
</feature>
<dbReference type="SMART" id="SM00714">
    <property type="entry name" value="LITAF"/>
    <property type="match status" value="1"/>
</dbReference>
<dbReference type="PANTHER" id="PTHR23292">
    <property type="entry name" value="LIPOPOLYSACCHARIDE-INDUCED TUMOR NECROSIS FACTOR-ALPHA FACTOR"/>
    <property type="match status" value="1"/>
</dbReference>
<evidence type="ECO:0000259" key="8">
    <source>
        <dbReference type="PROSITE" id="PS51837"/>
    </source>
</evidence>
<sequence>MTTEKTEKTAKGDDGNGSGVNAEINAGTGLDAETSGLPTYVKAVLLLNSWGDKTNRYTESEGGSGSGAVNRSWQQTGPTLVPVPLLPKAGFDHVHAHGHGDGDGETETAPLLPPNANANANASRARPTGPLGALGLTFTVTAPPSVVAAATVPPSALLLDSGAALLVFCPVCNANVVTRVDSQPSCLAWLTAAFLCLAGAPCCFCLPLLAPRCRDLVHRCPNYKQ</sequence>
<evidence type="ECO:0000256" key="2">
    <source>
        <dbReference type="ARBA" id="ARBA00005975"/>
    </source>
</evidence>
<accession>A0AAD5XCL7</accession>
<dbReference type="AlphaFoldDB" id="A0AAD5XCL7"/>
<comment type="caution">
    <text evidence="9">The sequence shown here is derived from an EMBL/GenBank/DDBJ whole genome shotgun (WGS) entry which is preliminary data.</text>
</comment>
<comment type="subcellular location">
    <subcellularLocation>
        <location evidence="1">Membrane</location>
        <topology evidence="1">Peripheral membrane protein</topology>
    </subcellularLocation>
</comment>
<evidence type="ECO:0000313" key="9">
    <source>
        <dbReference type="EMBL" id="KAJ3098729.1"/>
    </source>
</evidence>
<dbReference type="InterPro" id="IPR037519">
    <property type="entry name" value="LITAF_fam"/>
</dbReference>
<keyword evidence="3" id="KW-0479">Metal-binding</keyword>
<name>A0AAD5XCL7_9FUNG</name>
<dbReference type="GO" id="GO:0008270">
    <property type="term" value="F:zinc ion binding"/>
    <property type="evidence" value="ECO:0007669"/>
    <property type="project" value="TreeGrafter"/>
</dbReference>
<keyword evidence="7" id="KW-0812">Transmembrane</keyword>
<dbReference type="Pfam" id="PF10601">
    <property type="entry name" value="zf-LITAF-like"/>
    <property type="match status" value="1"/>
</dbReference>